<dbReference type="Pfam" id="PF00085">
    <property type="entry name" value="Thioredoxin"/>
    <property type="match status" value="1"/>
</dbReference>
<evidence type="ECO:0000256" key="1">
    <source>
        <dbReference type="ARBA" id="ARBA00008987"/>
    </source>
</evidence>
<dbReference type="InterPro" id="IPR005746">
    <property type="entry name" value="Thioredoxin"/>
</dbReference>
<proteinExistence type="inferred from homology"/>
<dbReference type="PANTHER" id="PTHR46115">
    <property type="entry name" value="THIOREDOXIN-LIKE PROTEIN 1"/>
    <property type="match status" value="1"/>
</dbReference>
<evidence type="ECO:0000256" key="2">
    <source>
        <dbReference type="ARBA" id="ARBA00023157"/>
    </source>
</evidence>
<dbReference type="InterPro" id="IPR013766">
    <property type="entry name" value="Thioredoxin_domain"/>
</dbReference>
<dbReference type="InterPro" id="IPR017937">
    <property type="entry name" value="Thioredoxin_CS"/>
</dbReference>
<evidence type="ECO:0000313" key="4">
    <source>
        <dbReference type="EMBL" id="KAK5065673.1"/>
    </source>
</evidence>
<reference evidence="4 5" key="1">
    <citation type="submission" date="2023-08" db="EMBL/GenBank/DDBJ databases">
        <title>Black Yeasts Isolated from many extreme environments.</title>
        <authorList>
            <person name="Coleine C."/>
            <person name="Stajich J.E."/>
            <person name="Selbmann L."/>
        </authorList>
    </citation>
    <scope>NUCLEOTIDE SEQUENCE [LARGE SCALE GENOMIC DNA]</scope>
    <source>
        <strain evidence="4 5">CCFEE 6328</strain>
    </source>
</reference>
<gene>
    <name evidence="4" type="primary">TRX1</name>
    <name evidence="4" type="ORF">LTR69_003222</name>
</gene>
<name>A0ABR0JI71_9EURO</name>
<keyword evidence="5" id="KW-1185">Reference proteome</keyword>
<keyword evidence="2" id="KW-1015">Disulfide bond</keyword>
<organism evidence="4 5">
    <name type="scientific">Exophiala sideris</name>
    <dbReference type="NCBI Taxonomy" id="1016849"/>
    <lineage>
        <taxon>Eukaryota</taxon>
        <taxon>Fungi</taxon>
        <taxon>Dikarya</taxon>
        <taxon>Ascomycota</taxon>
        <taxon>Pezizomycotina</taxon>
        <taxon>Eurotiomycetes</taxon>
        <taxon>Chaetothyriomycetidae</taxon>
        <taxon>Chaetothyriales</taxon>
        <taxon>Herpotrichiellaceae</taxon>
        <taxon>Exophiala</taxon>
    </lineage>
</organism>
<dbReference type="SUPFAM" id="SSF52833">
    <property type="entry name" value="Thioredoxin-like"/>
    <property type="match status" value="1"/>
</dbReference>
<dbReference type="Gene3D" id="3.40.30.10">
    <property type="entry name" value="Glutaredoxin"/>
    <property type="match status" value="1"/>
</dbReference>
<dbReference type="PROSITE" id="PS51352">
    <property type="entry name" value="THIOREDOXIN_2"/>
    <property type="match status" value="1"/>
</dbReference>
<evidence type="ECO:0000259" key="3">
    <source>
        <dbReference type="PROSITE" id="PS51352"/>
    </source>
</evidence>
<dbReference type="InterPro" id="IPR036249">
    <property type="entry name" value="Thioredoxin-like_sf"/>
</dbReference>
<sequence length="178" mass="20183">MGVHNLAEYVAYHQAKLREEQAPRPQRRYGVNPIHSKSSFQTSVLGADKLVVLDCFATWCGPCKVIAPEVVKFSEDPDFKEKVDFYKIDVDEVPDVAQELGVRAMPTFMLFKGGEKVGEVVGANKHALEKAIRANFYLDTRRIDNRPETCAEQGKQRNCVHLTRVTLIKVSLKAREHR</sequence>
<comment type="similarity">
    <text evidence="1">Belongs to the thioredoxin family.</text>
</comment>
<dbReference type="PROSITE" id="PS00194">
    <property type="entry name" value="THIOREDOXIN_1"/>
    <property type="match status" value="1"/>
</dbReference>
<dbReference type="EMBL" id="JAVRRF010000005">
    <property type="protein sequence ID" value="KAK5065673.1"/>
    <property type="molecule type" value="Genomic_DNA"/>
</dbReference>
<dbReference type="Proteomes" id="UP001345691">
    <property type="component" value="Unassembled WGS sequence"/>
</dbReference>
<feature type="domain" description="Thioredoxin" evidence="3">
    <location>
        <begin position="20"/>
        <end position="137"/>
    </location>
</feature>
<evidence type="ECO:0000313" key="5">
    <source>
        <dbReference type="Proteomes" id="UP001345691"/>
    </source>
</evidence>
<dbReference type="NCBIfam" id="TIGR01068">
    <property type="entry name" value="thioredoxin"/>
    <property type="match status" value="1"/>
</dbReference>
<comment type="caution">
    <text evidence="4">The sequence shown here is derived from an EMBL/GenBank/DDBJ whole genome shotgun (WGS) entry which is preliminary data.</text>
</comment>
<dbReference type="CDD" id="cd02947">
    <property type="entry name" value="TRX_family"/>
    <property type="match status" value="1"/>
</dbReference>
<dbReference type="PRINTS" id="PR00421">
    <property type="entry name" value="THIOREDOXIN"/>
</dbReference>
<accession>A0ABR0JI71</accession>
<protein>
    <submittedName>
        <fullName evidence="4">Thioredoxin trx1</fullName>
    </submittedName>
</protein>